<reference evidence="2 3" key="1">
    <citation type="journal article" date="2022" name="G3 (Bethesda)">
        <title>Enemy or ally: a genomic approach to elucidate the lifestyle of Phyllosticta citrichinaensis.</title>
        <authorList>
            <person name="Buijs V.A."/>
            <person name="Groenewald J.Z."/>
            <person name="Haridas S."/>
            <person name="LaButti K.M."/>
            <person name="Lipzen A."/>
            <person name="Martin F.M."/>
            <person name="Barry K."/>
            <person name="Grigoriev I.V."/>
            <person name="Crous P.W."/>
            <person name="Seidl M.F."/>
        </authorList>
    </citation>
    <scope>NUCLEOTIDE SEQUENCE [LARGE SCALE GENOMIC DNA]</scope>
    <source>
        <strain evidence="2 3">CBS 129764</strain>
    </source>
</reference>
<evidence type="ECO:0000313" key="3">
    <source>
        <dbReference type="Proteomes" id="UP001456524"/>
    </source>
</evidence>
<keyword evidence="3" id="KW-1185">Reference proteome</keyword>
<sequence length="244" mass="27400">MSVCRPTRQSRRERSTIISPSVHHIRINKKHALARLIDSTPQQSSGSPGVTMRALSSLSTIITRPACQSVINPSIQLPVRSSPPHQKTRSRQTRRMSDGRGVNPTKHAGPGTALPHPSDRLRGKKRGRDAMRGGRVDVASRRPTEDHISSASRAASRHLLLMRLVLLMTAGRRGERTHGSGGGRVRFVRVSSVDSADHSLHQRTRGRNFCCPRQWWPGLFCSTDVMMEWREVEETNRWTRHDPP</sequence>
<dbReference type="Proteomes" id="UP001456524">
    <property type="component" value="Unassembled WGS sequence"/>
</dbReference>
<gene>
    <name evidence="2" type="ORF">IWX90DRAFT_837</name>
</gene>
<feature type="region of interest" description="Disordered" evidence="1">
    <location>
        <begin position="73"/>
        <end position="153"/>
    </location>
</feature>
<proteinExistence type="predicted"/>
<protein>
    <submittedName>
        <fullName evidence="2">Uncharacterized protein</fullName>
    </submittedName>
</protein>
<name>A0ABR1Y5Z6_9PEZI</name>
<accession>A0ABR1Y5Z6</accession>
<evidence type="ECO:0000313" key="2">
    <source>
        <dbReference type="EMBL" id="KAK8176880.1"/>
    </source>
</evidence>
<evidence type="ECO:0000256" key="1">
    <source>
        <dbReference type="SAM" id="MobiDB-lite"/>
    </source>
</evidence>
<feature type="compositionally biased region" description="Basic and acidic residues" evidence="1">
    <location>
        <begin position="128"/>
        <end position="148"/>
    </location>
</feature>
<dbReference type="EMBL" id="JBBWUH010000001">
    <property type="protein sequence ID" value="KAK8176880.1"/>
    <property type="molecule type" value="Genomic_DNA"/>
</dbReference>
<organism evidence="2 3">
    <name type="scientific">Phyllosticta citrichinensis</name>
    <dbReference type="NCBI Taxonomy" id="1130410"/>
    <lineage>
        <taxon>Eukaryota</taxon>
        <taxon>Fungi</taxon>
        <taxon>Dikarya</taxon>
        <taxon>Ascomycota</taxon>
        <taxon>Pezizomycotina</taxon>
        <taxon>Dothideomycetes</taxon>
        <taxon>Dothideomycetes incertae sedis</taxon>
        <taxon>Botryosphaeriales</taxon>
        <taxon>Phyllostictaceae</taxon>
        <taxon>Phyllosticta</taxon>
    </lineage>
</organism>
<comment type="caution">
    <text evidence="2">The sequence shown here is derived from an EMBL/GenBank/DDBJ whole genome shotgun (WGS) entry which is preliminary data.</text>
</comment>